<evidence type="ECO:0000313" key="2">
    <source>
        <dbReference type="Proteomes" id="UP001057402"/>
    </source>
</evidence>
<name>A0ACB9N7P2_9MYRT</name>
<comment type="caution">
    <text evidence="1">The sequence shown here is derived from an EMBL/GenBank/DDBJ whole genome shotgun (WGS) entry which is preliminary data.</text>
</comment>
<sequence>MDKQGRNHVLPSSQLAIQLDLIAKVRGLEHAEKYFEQIPNASRCRRVDGVFLNVMLARMIPKNPGRPPEDEGTGTHNNEII</sequence>
<dbReference type="Proteomes" id="UP001057402">
    <property type="component" value="Chromosome 8"/>
</dbReference>
<protein>
    <submittedName>
        <fullName evidence="1">Uncharacterized protein</fullName>
    </submittedName>
</protein>
<keyword evidence="2" id="KW-1185">Reference proteome</keyword>
<gene>
    <name evidence="1" type="ORF">MLD38_029304</name>
</gene>
<evidence type="ECO:0000313" key="1">
    <source>
        <dbReference type="EMBL" id="KAI4331081.1"/>
    </source>
</evidence>
<reference evidence="2" key="1">
    <citation type="journal article" date="2023" name="Front. Plant Sci.">
        <title>Chromosomal-level genome assembly of Melastoma candidum provides insights into trichome evolution.</title>
        <authorList>
            <person name="Zhong Y."/>
            <person name="Wu W."/>
            <person name="Sun C."/>
            <person name="Zou P."/>
            <person name="Liu Y."/>
            <person name="Dai S."/>
            <person name="Zhou R."/>
        </authorList>
    </citation>
    <scope>NUCLEOTIDE SEQUENCE [LARGE SCALE GENOMIC DNA]</scope>
</reference>
<proteinExistence type="predicted"/>
<dbReference type="EMBL" id="CM042887">
    <property type="protein sequence ID" value="KAI4331081.1"/>
    <property type="molecule type" value="Genomic_DNA"/>
</dbReference>
<accession>A0ACB9N7P2</accession>
<organism evidence="1 2">
    <name type="scientific">Melastoma candidum</name>
    <dbReference type="NCBI Taxonomy" id="119954"/>
    <lineage>
        <taxon>Eukaryota</taxon>
        <taxon>Viridiplantae</taxon>
        <taxon>Streptophyta</taxon>
        <taxon>Embryophyta</taxon>
        <taxon>Tracheophyta</taxon>
        <taxon>Spermatophyta</taxon>
        <taxon>Magnoliopsida</taxon>
        <taxon>eudicotyledons</taxon>
        <taxon>Gunneridae</taxon>
        <taxon>Pentapetalae</taxon>
        <taxon>rosids</taxon>
        <taxon>malvids</taxon>
        <taxon>Myrtales</taxon>
        <taxon>Melastomataceae</taxon>
        <taxon>Melastomatoideae</taxon>
        <taxon>Melastomateae</taxon>
        <taxon>Melastoma</taxon>
    </lineage>
</organism>